<dbReference type="Proteomes" id="UP001066276">
    <property type="component" value="Chromosome 11"/>
</dbReference>
<evidence type="ECO:0000313" key="2">
    <source>
        <dbReference type="EMBL" id="KAJ1089073.1"/>
    </source>
</evidence>
<evidence type="ECO:0000313" key="3">
    <source>
        <dbReference type="Proteomes" id="UP001066276"/>
    </source>
</evidence>
<reference evidence="2" key="1">
    <citation type="journal article" date="2022" name="bioRxiv">
        <title>Sequencing and chromosome-scale assembly of the giantPleurodeles waltlgenome.</title>
        <authorList>
            <person name="Brown T."/>
            <person name="Elewa A."/>
            <person name="Iarovenko S."/>
            <person name="Subramanian E."/>
            <person name="Araus A.J."/>
            <person name="Petzold A."/>
            <person name="Susuki M."/>
            <person name="Suzuki K.-i.T."/>
            <person name="Hayashi T."/>
            <person name="Toyoda A."/>
            <person name="Oliveira C."/>
            <person name="Osipova E."/>
            <person name="Leigh N.D."/>
            <person name="Simon A."/>
            <person name="Yun M.H."/>
        </authorList>
    </citation>
    <scope>NUCLEOTIDE SEQUENCE</scope>
    <source>
        <strain evidence="2">20211129_DDA</strain>
        <tissue evidence="2">Liver</tissue>
    </source>
</reference>
<gene>
    <name evidence="2" type="ORF">NDU88_002226</name>
</gene>
<sequence length="184" mass="20328">MGTVGPARVSRCGGGRPAFKRSRFRLRPLSWQQDLRAQGLPNEAAGQHNKDFPHCRGTQWAFKRSRFRLDPLSWQQDLGTRSPQRSSRAAQQGYPVLWGSVTCFQVLAIQAPHPFLAAGSWDTESPMRQQGSTARTSHIGRVRDTLSSARDSGSAPSLGSRILGHGFPNEAAGQYNKDLYNVPQ</sequence>
<comment type="caution">
    <text evidence="2">The sequence shown here is derived from an EMBL/GenBank/DDBJ whole genome shotgun (WGS) entry which is preliminary data.</text>
</comment>
<proteinExistence type="predicted"/>
<dbReference type="AlphaFoldDB" id="A0AAV7LI84"/>
<feature type="region of interest" description="Disordered" evidence="1">
    <location>
        <begin position="122"/>
        <end position="169"/>
    </location>
</feature>
<feature type="compositionally biased region" description="Polar residues" evidence="1">
    <location>
        <begin position="145"/>
        <end position="157"/>
    </location>
</feature>
<name>A0AAV7LI84_PLEWA</name>
<organism evidence="2 3">
    <name type="scientific">Pleurodeles waltl</name>
    <name type="common">Iberian ribbed newt</name>
    <dbReference type="NCBI Taxonomy" id="8319"/>
    <lineage>
        <taxon>Eukaryota</taxon>
        <taxon>Metazoa</taxon>
        <taxon>Chordata</taxon>
        <taxon>Craniata</taxon>
        <taxon>Vertebrata</taxon>
        <taxon>Euteleostomi</taxon>
        <taxon>Amphibia</taxon>
        <taxon>Batrachia</taxon>
        <taxon>Caudata</taxon>
        <taxon>Salamandroidea</taxon>
        <taxon>Salamandridae</taxon>
        <taxon>Pleurodelinae</taxon>
        <taxon>Pleurodeles</taxon>
    </lineage>
</organism>
<protein>
    <submittedName>
        <fullName evidence="2">Uncharacterized protein</fullName>
    </submittedName>
</protein>
<accession>A0AAV7LI84</accession>
<dbReference type="EMBL" id="JANPWB010000015">
    <property type="protein sequence ID" value="KAJ1089073.1"/>
    <property type="molecule type" value="Genomic_DNA"/>
</dbReference>
<keyword evidence="3" id="KW-1185">Reference proteome</keyword>
<feature type="compositionally biased region" description="Polar residues" evidence="1">
    <location>
        <begin position="122"/>
        <end position="136"/>
    </location>
</feature>
<evidence type="ECO:0000256" key="1">
    <source>
        <dbReference type="SAM" id="MobiDB-lite"/>
    </source>
</evidence>